<dbReference type="RefSeq" id="WP_136992308.1">
    <property type="nucleotide sequence ID" value="NZ_SZPQ01000041.1"/>
</dbReference>
<evidence type="ECO:0000313" key="1">
    <source>
        <dbReference type="EMBL" id="TKI03568.1"/>
    </source>
</evidence>
<gene>
    <name evidence="1" type="ORF">FCN80_21050</name>
</gene>
<dbReference type="EMBL" id="SZPQ01000041">
    <property type="protein sequence ID" value="TKI03568.1"/>
    <property type="molecule type" value="Genomic_DNA"/>
</dbReference>
<sequence length="60" mass="6731">MAINIKPSHEGMLHHALGIPEGQKIPVKKLEQAKKSFDPHMREMATFALNARGFVHKGKK</sequence>
<comment type="caution">
    <text evidence="1">The sequence shown here is derived from an EMBL/GenBank/DDBJ whole genome shotgun (WGS) entry which is preliminary data.</text>
</comment>
<proteinExistence type="predicted"/>
<accession>A0ABY2SFS7</accession>
<organism evidence="1 2">
    <name type="scientific">Martelella alba</name>
    <dbReference type="NCBI Taxonomy" id="2590451"/>
    <lineage>
        <taxon>Bacteria</taxon>
        <taxon>Pseudomonadati</taxon>
        <taxon>Pseudomonadota</taxon>
        <taxon>Alphaproteobacteria</taxon>
        <taxon>Hyphomicrobiales</taxon>
        <taxon>Aurantimonadaceae</taxon>
        <taxon>Martelella</taxon>
    </lineage>
</organism>
<evidence type="ECO:0000313" key="2">
    <source>
        <dbReference type="Proteomes" id="UP000305202"/>
    </source>
</evidence>
<keyword evidence="2" id="KW-1185">Reference proteome</keyword>
<dbReference type="Proteomes" id="UP000305202">
    <property type="component" value="Unassembled WGS sequence"/>
</dbReference>
<protein>
    <submittedName>
        <fullName evidence="1">Uncharacterized protein</fullName>
    </submittedName>
</protein>
<reference evidence="1 2" key="1">
    <citation type="submission" date="2019-04" db="EMBL/GenBank/DDBJ databases">
        <authorList>
            <person name="Li M."/>
            <person name="Gao C."/>
        </authorList>
    </citation>
    <scope>NUCLEOTIDE SEQUENCE [LARGE SCALE GENOMIC DNA]</scope>
    <source>
        <strain evidence="1 2">BGMRC 2031</strain>
    </source>
</reference>
<name>A0ABY2SFS7_9HYPH</name>